<protein>
    <submittedName>
        <fullName evidence="1">Uncharacterized protein</fullName>
    </submittedName>
</protein>
<dbReference type="KEGG" id="marq:MARGE09_P3862"/>
<reference evidence="1 2" key="1">
    <citation type="journal article" date="2022" name="IScience">
        <title>An ultrasensitive nanofiber-based assay for enzymatic hydrolysis and deep-sea microbial degradation of cellulose.</title>
        <authorList>
            <person name="Tsudome M."/>
            <person name="Tachioka M."/>
            <person name="Miyazaki M."/>
            <person name="Uchimura K."/>
            <person name="Tsuda M."/>
            <person name="Takaki Y."/>
            <person name="Deguchi S."/>
        </authorList>
    </citation>
    <scope>NUCLEOTIDE SEQUENCE [LARGE SCALE GENOMIC DNA]</scope>
    <source>
        <strain evidence="1 2">GE09</strain>
    </source>
</reference>
<keyword evidence="2" id="KW-1185">Reference proteome</keyword>
<evidence type="ECO:0000313" key="2">
    <source>
        <dbReference type="Proteomes" id="UP001320119"/>
    </source>
</evidence>
<gene>
    <name evidence="1" type="ORF">MARGE09_P3862</name>
</gene>
<dbReference type="Proteomes" id="UP001320119">
    <property type="component" value="Chromosome"/>
</dbReference>
<proteinExistence type="predicted"/>
<dbReference type="EMBL" id="AP023086">
    <property type="protein sequence ID" value="BCD99660.1"/>
    <property type="molecule type" value="Genomic_DNA"/>
</dbReference>
<dbReference type="RefSeq" id="WP_236984924.1">
    <property type="nucleotide sequence ID" value="NZ_AP023086.1"/>
</dbReference>
<accession>A0AAN2BM34</accession>
<evidence type="ECO:0000313" key="1">
    <source>
        <dbReference type="EMBL" id="BCD99660.1"/>
    </source>
</evidence>
<sequence length="145" mass="16482">MSIEIQLKPQFLDSAPDNSTLTHLAIICGALKHCLGSATTMSFIKLAYIFDKTINLEANAFSSKITLSSWNIDNDFKKSLIMAESNEFIELLIDKTSKEMKISLTDKGDIYLISVEKHQAFTNYLEYLKDIKIPENRFNNPIIRS</sequence>
<name>A0AAN2BM34_9GAMM</name>
<organism evidence="1 2">
    <name type="scientific">Marinagarivorans cellulosilyticus</name>
    <dbReference type="NCBI Taxonomy" id="2721545"/>
    <lineage>
        <taxon>Bacteria</taxon>
        <taxon>Pseudomonadati</taxon>
        <taxon>Pseudomonadota</taxon>
        <taxon>Gammaproteobacteria</taxon>
        <taxon>Cellvibrionales</taxon>
        <taxon>Cellvibrionaceae</taxon>
        <taxon>Marinagarivorans</taxon>
    </lineage>
</organism>
<dbReference type="AlphaFoldDB" id="A0AAN2BM34"/>